<dbReference type="Proteomes" id="UP001175000">
    <property type="component" value="Unassembled WGS sequence"/>
</dbReference>
<feature type="compositionally biased region" description="Polar residues" evidence="1">
    <location>
        <begin position="51"/>
        <end position="68"/>
    </location>
</feature>
<feature type="compositionally biased region" description="Polar residues" evidence="1">
    <location>
        <begin position="135"/>
        <end position="170"/>
    </location>
</feature>
<dbReference type="EMBL" id="JAULSU010000004">
    <property type="protein sequence ID" value="KAK0619347.1"/>
    <property type="molecule type" value="Genomic_DNA"/>
</dbReference>
<feature type="region of interest" description="Disordered" evidence="1">
    <location>
        <begin position="1"/>
        <end position="191"/>
    </location>
</feature>
<evidence type="ECO:0000313" key="2">
    <source>
        <dbReference type="EMBL" id="KAK0619347.1"/>
    </source>
</evidence>
<organism evidence="2 3">
    <name type="scientific">Immersiella caudata</name>
    <dbReference type="NCBI Taxonomy" id="314043"/>
    <lineage>
        <taxon>Eukaryota</taxon>
        <taxon>Fungi</taxon>
        <taxon>Dikarya</taxon>
        <taxon>Ascomycota</taxon>
        <taxon>Pezizomycotina</taxon>
        <taxon>Sordariomycetes</taxon>
        <taxon>Sordariomycetidae</taxon>
        <taxon>Sordariales</taxon>
        <taxon>Lasiosphaeriaceae</taxon>
        <taxon>Immersiella</taxon>
    </lineage>
</organism>
<name>A0AA39WPY5_9PEZI</name>
<feature type="compositionally biased region" description="Pro residues" evidence="1">
    <location>
        <begin position="76"/>
        <end position="85"/>
    </location>
</feature>
<proteinExistence type="predicted"/>
<evidence type="ECO:0000313" key="3">
    <source>
        <dbReference type="Proteomes" id="UP001175000"/>
    </source>
</evidence>
<reference evidence="2" key="1">
    <citation type="submission" date="2023-06" db="EMBL/GenBank/DDBJ databases">
        <title>Genome-scale phylogeny and comparative genomics of the fungal order Sordariales.</title>
        <authorList>
            <consortium name="Lawrence Berkeley National Laboratory"/>
            <person name="Hensen N."/>
            <person name="Bonometti L."/>
            <person name="Westerberg I."/>
            <person name="Brannstrom I.O."/>
            <person name="Guillou S."/>
            <person name="Cros-Aarteil S."/>
            <person name="Calhoun S."/>
            <person name="Haridas S."/>
            <person name="Kuo A."/>
            <person name="Mondo S."/>
            <person name="Pangilinan J."/>
            <person name="Riley R."/>
            <person name="Labutti K."/>
            <person name="Andreopoulos B."/>
            <person name="Lipzen A."/>
            <person name="Chen C."/>
            <person name="Yanf M."/>
            <person name="Daum C."/>
            <person name="Ng V."/>
            <person name="Clum A."/>
            <person name="Steindorff A."/>
            <person name="Ohm R."/>
            <person name="Martin F."/>
            <person name="Silar P."/>
            <person name="Natvig D."/>
            <person name="Lalanne C."/>
            <person name="Gautier V."/>
            <person name="Ament-Velasquez S.L."/>
            <person name="Kruys A."/>
            <person name="Hutchinson M.I."/>
            <person name="Powell A.J."/>
            <person name="Barry K."/>
            <person name="Miller A.N."/>
            <person name="Grigoriev I.V."/>
            <person name="Debuchy R."/>
            <person name="Gladieux P."/>
            <person name="Thoren M.H."/>
            <person name="Johannesson H."/>
        </authorList>
    </citation>
    <scope>NUCLEOTIDE SEQUENCE</scope>
    <source>
        <strain evidence="2">CBS 606.72</strain>
    </source>
</reference>
<feature type="compositionally biased region" description="Pro residues" evidence="1">
    <location>
        <begin position="1"/>
        <end position="10"/>
    </location>
</feature>
<feature type="compositionally biased region" description="Low complexity" evidence="1">
    <location>
        <begin position="180"/>
        <end position="191"/>
    </location>
</feature>
<accession>A0AA39WPY5</accession>
<protein>
    <submittedName>
        <fullName evidence="2">Uncharacterized protein</fullName>
    </submittedName>
</protein>
<gene>
    <name evidence="2" type="ORF">B0T14DRAFT_206513</name>
</gene>
<evidence type="ECO:0000256" key="1">
    <source>
        <dbReference type="SAM" id="MobiDB-lite"/>
    </source>
</evidence>
<feature type="compositionally biased region" description="Basic and acidic residues" evidence="1">
    <location>
        <begin position="117"/>
        <end position="133"/>
    </location>
</feature>
<keyword evidence="3" id="KW-1185">Reference proteome</keyword>
<feature type="compositionally biased region" description="Polar residues" evidence="1">
    <location>
        <begin position="24"/>
        <end position="37"/>
    </location>
</feature>
<comment type="caution">
    <text evidence="2">The sequence shown here is derived from an EMBL/GenBank/DDBJ whole genome shotgun (WGS) entry which is preliminary data.</text>
</comment>
<dbReference type="AlphaFoldDB" id="A0AA39WPY5"/>
<sequence length="211" mass="22434">MRLIPIPIPAPREGRESPAARHSPQPQLNGYSASSYVNPAKLTTAKPLRTSLRTTSPRKPSEANNSLVTHTYIPEPTTPPPPTTPNPVSVNITAQPAARSPPATRIASVLNPQSETKPSDSDCKQADRPDKRPSSHITSPLPSPKTTSNPSVPTETQRTTPPCPTRSSGQILPGRTPTLPSSERTAAAASTRLTLPSLRAYTTASLDSSFK</sequence>